<reference evidence="1" key="1">
    <citation type="submission" date="2020-05" db="EMBL/GenBank/DDBJ databases">
        <authorList>
            <person name="Chiriac C."/>
            <person name="Salcher M."/>
            <person name="Ghai R."/>
            <person name="Kavagutti S V."/>
        </authorList>
    </citation>
    <scope>NUCLEOTIDE SEQUENCE</scope>
</reference>
<organism evidence="1">
    <name type="scientific">freshwater metagenome</name>
    <dbReference type="NCBI Taxonomy" id="449393"/>
    <lineage>
        <taxon>unclassified sequences</taxon>
        <taxon>metagenomes</taxon>
        <taxon>ecological metagenomes</taxon>
    </lineage>
</organism>
<evidence type="ECO:0000313" key="1">
    <source>
        <dbReference type="EMBL" id="CAB4605505.1"/>
    </source>
</evidence>
<gene>
    <name evidence="1" type="ORF">UFOPK1827_00936</name>
</gene>
<proteinExistence type="predicted"/>
<dbReference type="EMBL" id="CAEZUO010000036">
    <property type="protein sequence ID" value="CAB4605505.1"/>
    <property type="molecule type" value="Genomic_DNA"/>
</dbReference>
<dbReference type="AlphaFoldDB" id="A0A6J6H2Q7"/>
<protein>
    <submittedName>
        <fullName evidence="1">Unannotated protein</fullName>
    </submittedName>
</protein>
<accession>A0A6J6H2Q7</accession>
<name>A0A6J6H2Q7_9ZZZZ</name>
<sequence length="120" mass="12479">MLPADPGSGWRWVLAPIDNSRLIALGSRFSDDPDLLTKAESATTTTTTAVRAGNATTSSTTGTTLPVVLPLVQIISFAGRAAGPATISFSYNQIAGEPQAQNKVVTFTVQVVPSTSTTTR</sequence>